<comment type="caution">
    <text evidence="2">The sequence shown here is derived from an EMBL/GenBank/DDBJ whole genome shotgun (WGS) entry which is preliminary data.</text>
</comment>
<gene>
    <name evidence="2" type="ORF">QYF61_010630</name>
</gene>
<evidence type="ECO:0000256" key="1">
    <source>
        <dbReference type="SAM" id="MobiDB-lite"/>
    </source>
</evidence>
<feature type="region of interest" description="Disordered" evidence="1">
    <location>
        <begin position="1"/>
        <end position="34"/>
    </location>
</feature>
<name>A0AAN7NYR6_MYCAM</name>
<dbReference type="AlphaFoldDB" id="A0AAN7NYR6"/>
<evidence type="ECO:0000313" key="2">
    <source>
        <dbReference type="EMBL" id="KAK4824110.1"/>
    </source>
</evidence>
<organism evidence="2 3">
    <name type="scientific">Mycteria americana</name>
    <name type="common">Wood stork</name>
    <dbReference type="NCBI Taxonomy" id="33587"/>
    <lineage>
        <taxon>Eukaryota</taxon>
        <taxon>Metazoa</taxon>
        <taxon>Chordata</taxon>
        <taxon>Craniata</taxon>
        <taxon>Vertebrata</taxon>
        <taxon>Euteleostomi</taxon>
        <taxon>Archelosauria</taxon>
        <taxon>Archosauria</taxon>
        <taxon>Dinosauria</taxon>
        <taxon>Saurischia</taxon>
        <taxon>Theropoda</taxon>
        <taxon>Coelurosauria</taxon>
        <taxon>Aves</taxon>
        <taxon>Neognathae</taxon>
        <taxon>Neoaves</taxon>
        <taxon>Aequornithes</taxon>
        <taxon>Ciconiiformes</taxon>
        <taxon>Ciconiidae</taxon>
        <taxon>Mycteria</taxon>
    </lineage>
</organism>
<accession>A0AAN7NYR6</accession>
<evidence type="ECO:0000313" key="3">
    <source>
        <dbReference type="Proteomes" id="UP001333110"/>
    </source>
</evidence>
<reference evidence="2 3" key="1">
    <citation type="journal article" date="2023" name="J. Hered.">
        <title>Chromosome-level genome of the wood stork (Mycteria americana) provides insight into avian chromosome evolution.</title>
        <authorList>
            <person name="Flamio R. Jr."/>
            <person name="Ramstad K.M."/>
        </authorList>
    </citation>
    <scope>NUCLEOTIDE SEQUENCE [LARGE SCALE GENOMIC DNA]</scope>
    <source>
        <strain evidence="2">JAX WOST 10</strain>
    </source>
</reference>
<keyword evidence="3" id="KW-1185">Reference proteome</keyword>
<protein>
    <submittedName>
        <fullName evidence="2">Uncharacterized protein</fullName>
    </submittedName>
</protein>
<proteinExistence type="predicted"/>
<dbReference type="Proteomes" id="UP001333110">
    <property type="component" value="Unassembled WGS sequence"/>
</dbReference>
<sequence length="77" mass="8479">MQQPSGFLCPRRCNPGKRRLDRSAGPPPHGLVSSGAVLVTKENDKQSYYHVELEGWPLASLGIGAVELWQLPDKQLP</sequence>
<dbReference type="EMBL" id="JAUNZN010000003">
    <property type="protein sequence ID" value="KAK4824110.1"/>
    <property type="molecule type" value="Genomic_DNA"/>
</dbReference>